<evidence type="ECO:0000313" key="3">
    <source>
        <dbReference type="Proteomes" id="UP001234178"/>
    </source>
</evidence>
<dbReference type="EMBL" id="JAOYFB010000038">
    <property type="protein sequence ID" value="KAK4026967.1"/>
    <property type="molecule type" value="Genomic_DNA"/>
</dbReference>
<dbReference type="Proteomes" id="UP001234178">
    <property type="component" value="Unassembled WGS sequence"/>
</dbReference>
<keyword evidence="3" id="KW-1185">Reference proteome</keyword>
<feature type="region of interest" description="Disordered" evidence="1">
    <location>
        <begin position="229"/>
        <end position="257"/>
    </location>
</feature>
<reference evidence="2 3" key="1">
    <citation type="journal article" date="2023" name="Nucleic Acids Res.">
        <title>The hologenome of Daphnia magna reveals possible DNA methylation and microbiome-mediated evolution of the host genome.</title>
        <authorList>
            <person name="Chaturvedi A."/>
            <person name="Li X."/>
            <person name="Dhandapani V."/>
            <person name="Marshall H."/>
            <person name="Kissane S."/>
            <person name="Cuenca-Cambronero M."/>
            <person name="Asole G."/>
            <person name="Calvet F."/>
            <person name="Ruiz-Romero M."/>
            <person name="Marangio P."/>
            <person name="Guigo R."/>
            <person name="Rago D."/>
            <person name="Mirbahai L."/>
            <person name="Eastwood N."/>
            <person name="Colbourne J.K."/>
            <person name="Zhou J."/>
            <person name="Mallon E."/>
            <person name="Orsini L."/>
        </authorList>
    </citation>
    <scope>NUCLEOTIDE SEQUENCE [LARGE SCALE GENOMIC DNA]</scope>
    <source>
        <strain evidence="2">LRV0_1</strain>
    </source>
</reference>
<dbReference type="PANTHER" id="PTHR21398">
    <property type="entry name" value="AGAP007094-PA"/>
    <property type="match status" value="1"/>
</dbReference>
<name>A0ABR0APC1_9CRUS</name>
<organism evidence="2 3">
    <name type="scientific">Daphnia magna</name>
    <dbReference type="NCBI Taxonomy" id="35525"/>
    <lineage>
        <taxon>Eukaryota</taxon>
        <taxon>Metazoa</taxon>
        <taxon>Ecdysozoa</taxon>
        <taxon>Arthropoda</taxon>
        <taxon>Crustacea</taxon>
        <taxon>Branchiopoda</taxon>
        <taxon>Diplostraca</taxon>
        <taxon>Cladocera</taxon>
        <taxon>Anomopoda</taxon>
        <taxon>Daphniidae</taxon>
        <taxon>Daphnia</taxon>
    </lineage>
</organism>
<comment type="caution">
    <text evidence="2">The sequence shown here is derived from an EMBL/GenBank/DDBJ whole genome shotgun (WGS) entry which is preliminary data.</text>
</comment>
<protein>
    <submittedName>
        <fullName evidence="2">Uncharacterized protein</fullName>
    </submittedName>
</protein>
<sequence length="288" mass="32401">MKRQARNSITEDTVVDEVKKFVRVKTCVEFCAQGRRQPNSYKAVHTSFSSQSAASFTAGSRLNMGTRTPVLLRPHWIINNQLTLPLVAVDNNGRTAIRGLMQLIIPVTIFIDTIFSDKAGYTARSFGNEQYQVYKSVEGILQSTGIDGKACLLRTICEMQTNPIGEFTVVGEIITILLSPKRGINDFLHEYIDAEQIGQSSNMTCAREFSDCPISLYNLFRSSRGYSNEMELDEDEENESSDTVDGEEASELHLENNSNRLVDRSEEVTNHFLVEKDVHHSIRNGIEH</sequence>
<dbReference type="SMART" id="SM00718">
    <property type="entry name" value="DM4_12"/>
    <property type="match status" value="1"/>
</dbReference>
<proteinExistence type="predicted"/>
<gene>
    <name evidence="2" type="ORF">OUZ56_015988</name>
</gene>
<dbReference type="Pfam" id="PF07841">
    <property type="entry name" value="DM4_12"/>
    <property type="match status" value="1"/>
</dbReference>
<evidence type="ECO:0000256" key="1">
    <source>
        <dbReference type="SAM" id="MobiDB-lite"/>
    </source>
</evidence>
<dbReference type="InterPro" id="IPR006631">
    <property type="entry name" value="DM4_12"/>
</dbReference>
<dbReference type="PANTHER" id="PTHR21398:SF6">
    <property type="entry name" value="AGAP007094-PA"/>
    <property type="match status" value="1"/>
</dbReference>
<accession>A0ABR0APC1</accession>
<feature type="compositionally biased region" description="Acidic residues" evidence="1">
    <location>
        <begin position="230"/>
        <end position="249"/>
    </location>
</feature>
<evidence type="ECO:0000313" key="2">
    <source>
        <dbReference type="EMBL" id="KAK4026967.1"/>
    </source>
</evidence>